<organism evidence="3 4">
    <name type="scientific">Caballeronia calidae</name>
    <dbReference type="NCBI Taxonomy" id="1777139"/>
    <lineage>
        <taxon>Bacteria</taxon>
        <taxon>Pseudomonadati</taxon>
        <taxon>Pseudomonadota</taxon>
        <taxon>Betaproteobacteria</taxon>
        <taxon>Burkholderiales</taxon>
        <taxon>Burkholderiaceae</taxon>
        <taxon>Caballeronia</taxon>
    </lineage>
</organism>
<comment type="caution">
    <text evidence="3">The sequence shown here is derived from an EMBL/GenBank/DDBJ whole genome shotgun (WGS) entry which is preliminary data.</text>
</comment>
<dbReference type="AlphaFoldDB" id="A0A158ED01"/>
<dbReference type="RefSeq" id="WP_062611131.1">
    <property type="nucleotide sequence ID" value="NZ_FCOX02000066.1"/>
</dbReference>
<evidence type="ECO:0000313" key="4">
    <source>
        <dbReference type="Proteomes" id="UP000071859"/>
    </source>
</evidence>
<keyword evidence="2" id="KW-0732">Signal</keyword>
<feature type="signal peptide" evidence="2">
    <location>
        <begin position="1"/>
        <end position="22"/>
    </location>
</feature>
<proteinExistence type="predicted"/>
<dbReference type="Pfam" id="PF13663">
    <property type="entry name" value="DUF4148"/>
    <property type="match status" value="1"/>
</dbReference>
<evidence type="ECO:0000313" key="3">
    <source>
        <dbReference type="EMBL" id="SAL04643.1"/>
    </source>
</evidence>
<dbReference type="InterPro" id="IPR025421">
    <property type="entry name" value="DUF4148"/>
</dbReference>
<dbReference type="OrthoDB" id="9104200at2"/>
<gene>
    <name evidence="3" type="ORF">AWB78_07076</name>
</gene>
<dbReference type="EMBL" id="FCOX02000066">
    <property type="protein sequence ID" value="SAL04643.1"/>
    <property type="molecule type" value="Genomic_DNA"/>
</dbReference>
<dbReference type="Proteomes" id="UP000071859">
    <property type="component" value="Unassembled WGS sequence"/>
</dbReference>
<feature type="chain" id="PRO_5007625073" evidence="2">
    <location>
        <begin position="23"/>
        <end position="107"/>
    </location>
</feature>
<evidence type="ECO:0000256" key="1">
    <source>
        <dbReference type="SAM" id="MobiDB-lite"/>
    </source>
</evidence>
<feature type="region of interest" description="Disordered" evidence="1">
    <location>
        <begin position="72"/>
        <end position="94"/>
    </location>
</feature>
<keyword evidence="4" id="KW-1185">Reference proteome</keyword>
<sequence>MRSIAIAVAAASALSVPLAAFSQTDASLTRAQVRAELQQLEQAGYTPARGEDPNYPVEIQAAEARVSTQNGATAYGGAMSGSSGAGSRAVARPASTEELKQIYFGGQ</sequence>
<name>A0A158ED01_9BURK</name>
<protein>
    <submittedName>
        <fullName evidence="3">Membrane protein</fullName>
    </submittedName>
</protein>
<reference evidence="3" key="1">
    <citation type="submission" date="2016-01" db="EMBL/GenBank/DDBJ databases">
        <authorList>
            <person name="Peeters C."/>
        </authorList>
    </citation>
    <scope>NUCLEOTIDE SEQUENCE</scope>
    <source>
        <strain evidence="3">LMG 29321</strain>
    </source>
</reference>
<accession>A0A158ED01</accession>
<evidence type="ECO:0000256" key="2">
    <source>
        <dbReference type="SAM" id="SignalP"/>
    </source>
</evidence>